<accession>A0A372IIU9</accession>
<protein>
    <submittedName>
        <fullName evidence="1">Uncharacterized protein</fullName>
    </submittedName>
</protein>
<dbReference type="AlphaFoldDB" id="A0A372IIU9"/>
<organism evidence="1 2">
    <name type="scientific">Paracidobacterium acidisoli</name>
    <dbReference type="NCBI Taxonomy" id="2303751"/>
    <lineage>
        <taxon>Bacteria</taxon>
        <taxon>Pseudomonadati</taxon>
        <taxon>Acidobacteriota</taxon>
        <taxon>Terriglobia</taxon>
        <taxon>Terriglobales</taxon>
        <taxon>Acidobacteriaceae</taxon>
        <taxon>Paracidobacterium</taxon>
    </lineage>
</organism>
<comment type="caution">
    <text evidence="1">The sequence shown here is derived from an EMBL/GenBank/DDBJ whole genome shotgun (WGS) entry which is preliminary data.</text>
</comment>
<evidence type="ECO:0000313" key="1">
    <source>
        <dbReference type="EMBL" id="RFU14775.1"/>
    </source>
</evidence>
<gene>
    <name evidence="1" type="ORF">D0Y96_20350</name>
</gene>
<proteinExistence type="predicted"/>
<dbReference type="Proteomes" id="UP000264702">
    <property type="component" value="Unassembled WGS sequence"/>
</dbReference>
<keyword evidence="2" id="KW-1185">Reference proteome</keyword>
<dbReference type="EMBL" id="QVQT01000012">
    <property type="protein sequence ID" value="RFU14775.1"/>
    <property type="molecule type" value="Genomic_DNA"/>
</dbReference>
<reference evidence="1 2" key="1">
    <citation type="submission" date="2018-08" db="EMBL/GenBank/DDBJ databases">
        <title>Acidipila sp. 4G-K13, an acidobacterium isolated from forest soil.</title>
        <authorList>
            <person name="Gao Z.-H."/>
            <person name="Qiu L.-H."/>
        </authorList>
    </citation>
    <scope>NUCLEOTIDE SEQUENCE [LARGE SCALE GENOMIC DNA]</scope>
    <source>
        <strain evidence="1 2">4G-K13</strain>
    </source>
</reference>
<dbReference type="RefSeq" id="WP_117303736.1">
    <property type="nucleotide sequence ID" value="NZ_QVQT02000012.1"/>
</dbReference>
<evidence type="ECO:0000313" key="2">
    <source>
        <dbReference type="Proteomes" id="UP000264702"/>
    </source>
</evidence>
<name>A0A372IIU9_9BACT</name>
<sequence>MSQYNNSTAGKVVQFFSLYNLATNFQHAWADWTVLPALKFLSLKGLDMASQAVGNTQFLSVTSGTSTVIQAPTSAFIGPDRELENELTRYLGFMFRNWAARIVHSEIGTVEVECGRVRLKTMREREFLVFTIAPRDTENWNNPDITLAAVTGESETAIMGDRTSLLSLAGVLEPRMARLQ</sequence>